<sequence>MNQLKLFLYCFLLFCAIVTPIIAECLRHRFYLKHRHMDITPGTQHISFWGSALPVFSLLILF</sequence>
<keyword evidence="1" id="KW-0812">Transmembrane</keyword>
<evidence type="ECO:0000313" key="3">
    <source>
        <dbReference type="Proteomes" id="UP000218418"/>
    </source>
</evidence>
<keyword evidence="1" id="KW-1133">Transmembrane helix</keyword>
<keyword evidence="3" id="KW-1185">Reference proteome</keyword>
<protein>
    <submittedName>
        <fullName evidence="2">Uncharacterized protein</fullName>
    </submittedName>
</protein>
<name>A0A1Z4LIN6_9CYAN</name>
<dbReference type="EMBL" id="AP018227">
    <property type="protein sequence ID" value="BAY81103.1"/>
    <property type="molecule type" value="Genomic_DNA"/>
</dbReference>
<reference evidence="2 3" key="1">
    <citation type="submission" date="2017-06" db="EMBL/GenBank/DDBJ databases">
        <title>Genome sequencing of cyanobaciteial culture collection at National Institute for Environmental Studies (NIES).</title>
        <authorList>
            <person name="Hirose Y."/>
            <person name="Shimura Y."/>
            <person name="Fujisawa T."/>
            <person name="Nakamura Y."/>
            <person name="Kawachi M."/>
        </authorList>
    </citation>
    <scope>NUCLEOTIDE SEQUENCE [LARGE SCALE GENOMIC DNA]</scope>
    <source>
        <strain evidence="2 3">NIES-267</strain>
    </source>
</reference>
<accession>A0A1Z4LIN6</accession>
<organism evidence="2 3">
    <name type="scientific">Calothrix parasitica NIES-267</name>
    <dbReference type="NCBI Taxonomy" id="1973488"/>
    <lineage>
        <taxon>Bacteria</taxon>
        <taxon>Bacillati</taxon>
        <taxon>Cyanobacteriota</taxon>
        <taxon>Cyanophyceae</taxon>
        <taxon>Nostocales</taxon>
        <taxon>Calotrichaceae</taxon>
        <taxon>Calothrix</taxon>
    </lineage>
</organism>
<evidence type="ECO:0000313" key="2">
    <source>
        <dbReference type="EMBL" id="BAY81103.1"/>
    </source>
</evidence>
<proteinExistence type="predicted"/>
<dbReference type="AlphaFoldDB" id="A0A1Z4LIN6"/>
<keyword evidence="1" id="KW-0472">Membrane</keyword>
<evidence type="ECO:0000256" key="1">
    <source>
        <dbReference type="SAM" id="Phobius"/>
    </source>
</evidence>
<gene>
    <name evidence="2" type="ORF">NIES267_05680</name>
</gene>
<dbReference type="Proteomes" id="UP000218418">
    <property type="component" value="Chromosome"/>
</dbReference>
<feature type="transmembrane region" description="Helical" evidence="1">
    <location>
        <begin position="6"/>
        <end position="26"/>
    </location>
</feature>